<feature type="compositionally biased region" description="Basic and acidic residues" evidence="1">
    <location>
        <begin position="239"/>
        <end position="248"/>
    </location>
</feature>
<evidence type="ECO:0000313" key="3">
    <source>
        <dbReference type="EMBL" id="KXS09427.1"/>
    </source>
</evidence>
<feature type="compositionally biased region" description="Polar residues" evidence="1">
    <location>
        <begin position="535"/>
        <end position="548"/>
    </location>
</feature>
<feature type="chain" id="PRO_5007295758" description="Transmembrane protein" evidence="2">
    <location>
        <begin position="31"/>
        <end position="741"/>
    </location>
</feature>
<evidence type="ECO:0000313" key="4">
    <source>
        <dbReference type="Proteomes" id="UP000070544"/>
    </source>
</evidence>
<feature type="compositionally biased region" description="Low complexity" evidence="1">
    <location>
        <begin position="276"/>
        <end position="287"/>
    </location>
</feature>
<sequence>MRALSTLKVPCGTLGLCLLLIASSAVDARATHFQLYARPETHSPRSHSEMYHNDAAVDVTMQAASAEGPCLEPIEMVARGSVASLPKEVLAILGPISTPPQSTSGGALPESPAIPTPLLHLPLGDPKRLDSLLMPALFASLVAAFISIVAAVSVSRRSQRLTRSSSRAAAMHARKSSSPPIVHLVQPPPLKTRHGILYQIVSPFILMFCLTISAVRHLPVIMRKLRQRRRPEEVALVEPRNDPAESKEPSPPSMEPKALQSRRSNSLRHRRSKTLVAQVSADADVADPGTTAQNTAASSPRKKGDASTQVSVRSSFVTTASEGPAVDKQQQPPTLTICRNLEFSNAAAMDNLPPRATNTKPRSRHRKAFSTTSTPALLGKLPDFLELKLAPATAAVLAPNKSDVERSVQSLDSMTLNTIVRAPAKSDSEPPVQVIQSLDPIPPTVSRSEDSGLASVSEDAIARAEGTTSSCTSDVGLAVEDPQIDAQPLNIPLEVAPGLSASPLIPAPEDHYERTSDVWDRVTPIASPDNKPKPSESTPRSMSVWSSPSEHHTPLGPLRSVSSPFSLPRLTILPDVAPVTLESKLTHPTPPPSPGSEMQAASPSMFAIPELFDTIPSRSLHVTPPAEEGYPMDVHDWTAPGPWARDPDVERWDHPSRGFINSAWHFPSSTTIWSTAGLDSRSQGAQIAALPGNGINSTFEHTPPSWLVSPDDDEPHSHLWVRTADYEGGAVRIVGRPSSRW</sequence>
<gene>
    <name evidence="3" type="ORF">M427DRAFT_75492</name>
</gene>
<dbReference type="EMBL" id="KQ965865">
    <property type="protein sequence ID" value="KXS09427.1"/>
    <property type="molecule type" value="Genomic_DNA"/>
</dbReference>
<evidence type="ECO:0000256" key="2">
    <source>
        <dbReference type="SAM" id="SignalP"/>
    </source>
</evidence>
<keyword evidence="2" id="KW-0732">Signal</keyword>
<keyword evidence="4" id="KW-1185">Reference proteome</keyword>
<dbReference type="AlphaFoldDB" id="A0A138ZY54"/>
<feature type="compositionally biased region" description="Low complexity" evidence="1">
    <location>
        <begin position="255"/>
        <end position="264"/>
    </location>
</feature>
<protein>
    <recommendedName>
        <fullName evidence="5">Transmembrane protein</fullName>
    </recommendedName>
</protein>
<evidence type="ECO:0000256" key="1">
    <source>
        <dbReference type="SAM" id="MobiDB-lite"/>
    </source>
</evidence>
<accession>A0A138ZY54</accession>
<feature type="region of interest" description="Disordered" evidence="1">
    <location>
        <begin position="229"/>
        <end position="313"/>
    </location>
</feature>
<feature type="signal peptide" evidence="2">
    <location>
        <begin position="1"/>
        <end position="30"/>
    </location>
</feature>
<proteinExistence type="predicted"/>
<feature type="region of interest" description="Disordered" evidence="1">
    <location>
        <begin position="422"/>
        <end position="456"/>
    </location>
</feature>
<reference evidence="3 4" key="1">
    <citation type="journal article" date="2015" name="Genome Biol. Evol.">
        <title>Phylogenomic analyses indicate that early fungi evolved digesting cell walls of algal ancestors of land plants.</title>
        <authorList>
            <person name="Chang Y."/>
            <person name="Wang S."/>
            <person name="Sekimoto S."/>
            <person name="Aerts A.L."/>
            <person name="Choi C."/>
            <person name="Clum A."/>
            <person name="LaButti K.M."/>
            <person name="Lindquist E.A."/>
            <person name="Yee Ngan C."/>
            <person name="Ohm R.A."/>
            <person name="Salamov A.A."/>
            <person name="Grigoriev I.V."/>
            <person name="Spatafora J.W."/>
            <person name="Berbee M.L."/>
        </authorList>
    </citation>
    <scope>NUCLEOTIDE SEQUENCE [LARGE SCALE GENOMIC DNA]</scope>
    <source>
        <strain evidence="3 4">JEL478</strain>
    </source>
</reference>
<evidence type="ECO:0008006" key="5">
    <source>
        <dbReference type="Google" id="ProtNLM"/>
    </source>
</evidence>
<organism evidence="3 4">
    <name type="scientific">Gonapodya prolifera (strain JEL478)</name>
    <name type="common">Monoblepharis prolifera</name>
    <dbReference type="NCBI Taxonomy" id="1344416"/>
    <lineage>
        <taxon>Eukaryota</taxon>
        <taxon>Fungi</taxon>
        <taxon>Fungi incertae sedis</taxon>
        <taxon>Chytridiomycota</taxon>
        <taxon>Chytridiomycota incertae sedis</taxon>
        <taxon>Monoblepharidomycetes</taxon>
        <taxon>Monoblepharidales</taxon>
        <taxon>Gonapodyaceae</taxon>
        <taxon>Gonapodya</taxon>
    </lineage>
</organism>
<feature type="region of interest" description="Disordered" evidence="1">
    <location>
        <begin position="522"/>
        <end position="557"/>
    </location>
</feature>
<feature type="compositionally biased region" description="Low complexity" evidence="1">
    <location>
        <begin position="161"/>
        <end position="171"/>
    </location>
</feature>
<feature type="region of interest" description="Disordered" evidence="1">
    <location>
        <begin position="161"/>
        <end position="183"/>
    </location>
</feature>
<name>A0A138ZY54_GONPJ</name>
<feature type="region of interest" description="Disordered" evidence="1">
    <location>
        <begin position="348"/>
        <end position="373"/>
    </location>
</feature>
<dbReference type="Proteomes" id="UP000070544">
    <property type="component" value="Unassembled WGS sequence"/>
</dbReference>